<evidence type="ECO:0000313" key="20">
    <source>
        <dbReference type="Proteomes" id="UP000199069"/>
    </source>
</evidence>
<feature type="compositionally biased region" description="Basic residues" evidence="17">
    <location>
        <begin position="19"/>
        <end position="29"/>
    </location>
</feature>
<comment type="subcellular location">
    <subcellularLocation>
        <location evidence="2">Mitochondrion</location>
    </subcellularLocation>
</comment>
<protein>
    <recommendedName>
        <fullName evidence="6">Amino-acid acetyltransferase, mitochondrial</fullName>
        <ecNumber evidence="5">2.3.1.1</ecNumber>
    </recommendedName>
    <alternativeName>
        <fullName evidence="13">Arginine-requiring protein 2</fullName>
    </alternativeName>
    <alternativeName>
        <fullName evidence="14">Glutamate N-acetyltransferase</fullName>
    </alternativeName>
    <alternativeName>
        <fullName evidence="15">N-acetylglutamate synthase</fullName>
    </alternativeName>
</protein>
<keyword evidence="12" id="KW-0012">Acyltransferase</keyword>
<dbReference type="Proteomes" id="UP000199069">
    <property type="component" value="Unassembled WGS sequence"/>
</dbReference>
<dbReference type="Pfam" id="PF03328">
    <property type="entry name" value="HpcH_HpaI"/>
    <property type="match status" value="1"/>
</dbReference>
<dbReference type="EC" id="2.3.1.1" evidence="5"/>
<dbReference type="SUPFAM" id="SSF51621">
    <property type="entry name" value="Phosphoenolpyruvate/pyruvate domain"/>
    <property type="match status" value="1"/>
</dbReference>
<evidence type="ECO:0000256" key="7">
    <source>
        <dbReference type="ARBA" id="ARBA00022605"/>
    </source>
</evidence>
<name>A0A0K3CJG3_RHOTO</name>
<keyword evidence="7" id="KW-0028">Amino-acid biosynthesis</keyword>
<evidence type="ECO:0000256" key="2">
    <source>
        <dbReference type="ARBA" id="ARBA00004173"/>
    </source>
</evidence>
<dbReference type="InterPro" id="IPR005000">
    <property type="entry name" value="Aldolase/citrate-lyase_domain"/>
</dbReference>
<comment type="function">
    <text evidence="1">N-acetylglutamate synthase involved in arginine biosynthesis.</text>
</comment>
<dbReference type="OMA" id="LASEYHQ"/>
<evidence type="ECO:0000256" key="15">
    <source>
        <dbReference type="ARBA" id="ARBA00033251"/>
    </source>
</evidence>
<evidence type="ECO:0000256" key="12">
    <source>
        <dbReference type="ARBA" id="ARBA00023315"/>
    </source>
</evidence>
<comment type="similarity">
    <text evidence="4">Belongs to the acetyltransferase family.</text>
</comment>
<keyword evidence="20" id="KW-1185">Reference proteome</keyword>
<evidence type="ECO:0000256" key="17">
    <source>
        <dbReference type="SAM" id="MobiDB-lite"/>
    </source>
</evidence>
<evidence type="ECO:0000256" key="10">
    <source>
        <dbReference type="ARBA" id="ARBA00022946"/>
    </source>
</evidence>
<dbReference type="UniPathway" id="UPA00068"/>
<dbReference type="EMBL" id="CWKI01000008">
    <property type="protein sequence ID" value="CTR08782.1"/>
    <property type="molecule type" value="Genomic_DNA"/>
</dbReference>
<evidence type="ECO:0000256" key="8">
    <source>
        <dbReference type="ARBA" id="ARBA00022679"/>
    </source>
</evidence>
<dbReference type="InterPro" id="IPR015813">
    <property type="entry name" value="Pyrv/PenolPyrv_kinase-like_dom"/>
</dbReference>
<gene>
    <name evidence="19" type="primary">FGENESH: predicted gene_8.498</name>
    <name evidence="19" type="ORF">BN2166_0046430</name>
</gene>
<dbReference type="GO" id="GO:0005759">
    <property type="term" value="C:mitochondrial matrix"/>
    <property type="evidence" value="ECO:0007669"/>
    <property type="project" value="TreeGrafter"/>
</dbReference>
<dbReference type="GO" id="GO:0046872">
    <property type="term" value="F:metal ion binding"/>
    <property type="evidence" value="ECO:0007669"/>
    <property type="project" value="UniProtKB-KW"/>
</dbReference>
<evidence type="ECO:0000256" key="6">
    <source>
        <dbReference type="ARBA" id="ARBA00018802"/>
    </source>
</evidence>
<proteinExistence type="inferred from homology"/>
<dbReference type="AlphaFoldDB" id="A0A0K3CJG3"/>
<evidence type="ECO:0000256" key="5">
    <source>
        <dbReference type="ARBA" id="ARBA00012697"/>
    </source>
</evidence>
<dbReference type="Gene3D" id="3.40.1160.10">
    <property type="entry name" value="Acetylglutamate kinase-like"/>
    <property type="match status" value="1"/>
</dbReference>
<evidence type="ECO:0000256" key="14">
    <source>
        <dbReference type="ARBA" id="ARBA00030346"/>
    </source>
</evidence>
<sequence>MTGLIGGAMRLSPSSGSRRALHTSVRRRISSGGRAFGEAQKRQVELERQRDLILTVLEAQPSARDSRFYLRNFDPASRPARSEQPVPDAPPSQSSRGAETPAFPVFDPETPTTAFSRTIPTNAQSADLSLAAALGISSPSTASGTVTAYKGKTAFADELLSAPASRHTALVKVQGPFTDRQLESIAEGMVYLKKLGLVSIIVMDNERWNGEEERICAMGGLTDADRRERVVHLREEMKRETIRFSDMLEASGGAARPLLEGVLCVKGAAFEDTWTPIASTSARPYEEGAATDLFVDSLSGIRNAVRQGEIPVIPPIALDASCFSLCVSANDAVRAIASGLADAEKRTGLRYEADARLQNDVDLTPLRLMVINREGGPPSHARGGDPHLSINLESEFDYISKTFNWHDTHPTALSNLALIRDCLADLPRTASAVIVSHRSPRSLIANLITNKPAHSPSLAHDLLPRRNIQHQPTIIRRGLPIRVSRSMDDLDEDKLAHVLEESFGKTLNREPYYDRLRRDLDFCIIAGDYQAVAIVTNERLHDPETGQPLVNPETGEEEEAIAYLDKFAVLPQLQGDGTVDFLWGALRDESWGLGLLDALNPNVGGLGGQGIPRDLVWRSRSNNPVNKWYFDRSTGFFKIPPPPSSKVGFALFWCEANRVDEYERGKKEGREVRTTPEKLKEWAPTSLPRSLCPSLASPASPILIARSPLAMDKRLFLRNALRQNKPAVGMWLTMPGTALARTIATVPGLNWILIDGEHGLVTDRDFYELNNTISSCGVSLIIRIPYAEGWLIKRALDSGAQGLMVPMIHTAELARSVVSLSKFAPQGIRGCGSPFTHHAFGVDAAEYEAKANDSLLTILQIESREGLENIEEIAAVPGVDVIFIGPFDLAKSMDVKFGGDEHQKAISTILEATKAAKKHAAIFCATGDQARERLQQGFDMVSVSTDTHSLARDLSAQLAVLKK</sequence>
<keyword evidence="9" id="KW-0479">Metal-binding</keyword>
<dbReference type="FunFam" id="3.40.630.30:FF:000070">
    <property type="entry name" value="Acetylglutamate kinase"/>
    <property type="match status" value="1"/>
</dbReference>
<reference evidence="19 20" key="1">
    <citation type="submission" date="2015-07" db="EMBL/GenBank/DDBJ databases">
        <authorList>
            <person name="Cajimat M.N.B."/>
            <person name="Milazzo M.L."/>
            <person name="Fulhorst C.F."/>
        </authorList>
    </citation>
    <scope>NUCLEOTIDE SEQUENCE [LARGE SCALE GENOMIC DNA]</scope>
    <source>
        <strain evidence="19">Single colony</strain>
    </source>
</reference>
<evidence type="ECO:0000256" key="9">
    <source>
        <dbReference type="ARBA" id="ARBA00022723"/>
    </source>
</evidence>
<dbReference type="GO" id="GO:0006526">
    <property type="term" value="P:L-arginine biosynthetic process"/>
    <property type="evidence" value="ECO:0007669"/>
    <property type="project" value="UniProtKB-UniPathway"/>
</dbReference>
<evidence type="ECO:0000259" key="18">
    <source>
        <dbReference type="PROSITE" id="PS51731"/>
    </source>
</evidence>
<keyword evidence="8 19" id="KW-0808">Transferase</keyword>
<dbReference type="InterPro" id="IPR040442">
    <property type="entry name" value="Pyrv_kinase-like_dom_sf"/>
</dbReference>
<dbReference type="GO" id="GO:0006592">
    <property type="term" value="P:ornithine biosynthetic process"/>
    <property type="evidence" value="ECO:0007669"/>
    <property type="project" value="TreeGrafter"/>
</dbReference>
<dbReference type="PANTHER" id="PTHR23342">
    <property type="entry name" value="N-ACETYLGLUTAMATE SYNTHASE"/>
    <property type="match status" value="1"/>
</dbReference>
<dbReference type="PROSITE" id="PS51731">
    <property type="entry name" value="GNAT_NAGS"/>
    <property type="match status" value="1"/>
</dbReference>
<accession>A0A0K3CJG3</accession>
<evidence type="ECO:0000256" key="16">
    <source>
        <dbReference type="ARBA" id="ARBA00048372"/>
    </source>
</evidence>
<evidence type="ECO:0000256" key="1">
    <source>
        <dbReference type="ARBA" id="ARBA00002294"/>
    </source>
</evidence>
<feature type="region of interest" description="Disordered" evidence="17">
    <location>
        <begin position="76"/>
        <end position="116"/>
    </location>
</feature>
<evidence type="ECO:0000256" key="11">
    <source>
        <dbReference type="ARBA" id="ARBA00023128"/>
    </source>
</evidence>
<evidence type="ECO:0000256" key="4">
    <source>
        <dbReference type="ARBA" id="ARBA00008694"/>
    </source>
</evidence>
<dbReference type="STRING" id="5286.A0A0K3CJG3"/>
<comment type="catalytic activity">
    <reaction evidence="16">
        <text>L-glutamate + acetyl-CoA = N-acetyl-L-glutamate + CoA + H(+)</text>
        <dbReference type="Rhea" id="RHEA:24292"/>
        <dbReference type="ChEBI" id="CHEBI:15378"/>
        <dbReference type="ChEBI" id="CHEBI:29985"/>
        <dbReference type="ChEBI" id="CHEBI:44337"/>
        <dbReference type="ChEBI" id="CHEBI:57287"/>
        <dbReference type="ChEBI" id="CHEBI:57288"/>
        <dbReference type="EC" id="2.3.1.1"/>
    </reaction>
</comment>
<dbReference type="InterPro" id="IPR006855">
    <property type="entry name" value="Vertebrate-like_GNAT_dom"/>
</dbReference>
<keyword evidence="10" id="KW-0809">Transit peptide</keyword>
<dbReference type="Gene3D" id="3.20.20.60">
    <property type="entry name" value="Phosphoenolpyruvate-binding domains"/>
    <property type="match status" value="1"/>
</dbReference>
<organism evidence="19 20">
    <name type="scientific">Rhodotorula toruloides</name>
    <name type="common">Yeast</name>
    <name type="synonym">Rhodosporidium toruloides</name>
    <dbReference type="NCBI Taxonomy" id="5286"/>
    <lineage>
        <taxon>Eukaryota</taxon>
        <taxon>Fungi</taxon>
        <taxon>Dikarya</taxon>
        <taxon>Basidiomycota</taxon>
        <taxon>Pucciniomycotina</taxon>
        <taxon>Microbotryomycetes</taxon>
        <taxon>Sporidiobolales</taxon>
        <taxon>Sporidiobolaceae</taxon>
        <taxon>Rhodotorula</taxon>
    </lineage>
</organism>
<comment type="pathway">
    <text evidence="3">Amino-acid biosynthesis; L-arginine biosynthesis; N(2)-acetyl-L-ornithine from L-glutamate: step 1/4.</text>
</comment>
<evidence type="ECO:0000313" key="19">
    <source>
        <dbReference type="EMBL" id="CTR08782.1"/>
    </source>
</evidence>
<dbReference type="InterPro" id="IPR036393">
    <property type="entry name" value="AceGlu_kinase-like_sf"/>
</dbReference>
<keyword evidence="11" id="KW-0496">Mitochondrion</keyword>
<dbReference type="PANTHER" id="PTHR23342:SF4">
    <property type="entry name" value="AMINO-ACID ACETYLTRANSFERASE, MITOCHONDRIAL"/>
    <property type="match status" value="1"/>
</dbReference>
<feature type="domain" description="N-acetyltransferase" evidence="18">
    <location>
        <begin position="479"/>
        <end position="677"/>
    </location>
</feature>
<evidence type="ECO:0000256" key="3">
    <source>
        <dbReference type="ARBA" id="ARBA00004925"/>
    </source>
</evidence>
<feature type="region of interest" description="Disordered" evidence="17">
    <location>
        <begin position="1"/>
        <end position="44"/>
    </location>
</feature>
<dbReference type="Gene3D" id="3.40.630.30">
    <property type="match status" value="1"/>
</dbReference>
<evidence type="ECO:0000256" key="13">
    <source>
        <dbReference type="ARBA" id="ARBA00030322"/>
    </source>
</evidence>
<dbReference type="GO" id="GO:0004042">
    <property type="term" value="F:L-glutamate N-acetyltransferase activity"/>
    <property type="evidence" value="ECO:0007669"/>
    <property type="project" value="TreeGrafter"/>
</dbReference>
<dbReference type="Pfam" id="PF04768">
    <property type="entry name" value="NAT"/>
    <property type="match status" value="2"/>
</dbReference>